<comment type="caution">
    <text evidence="7">The sequence shown here is derived from an EMBL/GenBank/DDBJ whole genome shotgun (WGS) entry which is preliminary data.</text>
</comment>
<dbReference type="Proteomes" id="UP000675664">
    <property type="component" value="Unassembled WGS sequence"/>
</dbReference>
<dbReference type="Gene3D" id="1.10.150.130">
    <property type="match status" value="1"/>
</dbReference>
<dbReference type="InterPro" id="IPR011010">
    <property type="entry name" value="DNA_brk_join_enz"/>
</dbReference>
<proteinExistence type="inferred from homology"/>
<evidence type="ECO:0000256" key="4">
    <source>
        <dbReference type="PROSITE-ProRule" id="PRU01248"/>
    </source>
</evidence>
<evidence type="ECO:0000256" key="1">
    <source>
        <dbReference type="ARBA" id="ARBA00008857"/>
    </source>
</evidence>
<dbReference type="EMBL" id="JAGSND010000005">
    <property type="protein sequence ID" value="MBR0598097.1"/>
    <property type="molecule type" value="Genomic_DNA"/>
</dbReference>
<dbReference type="InterPro" id="IPR002104">
    <property type="entry name" value="Integrase_catalytic"/>
</dbReference>
<dbReference type="PROSITE" id="PS51900">
    <property type="entry name" value="CB"/>
    <property type="match status" value="1"/>
</dbReference>
<name>A0A8J7VZN0_9FIRM</name>
<organism evidence="7 8">
    <name type="scientific">Sinanaerobacter chloroacetimidivorans</name>
    <dbReference type="NCBI Taxonomy" id="2818044"/>
    <lineage>
        <taxon>Bacteria</taxon>
        <taxon>Bacillati</taxon>
        <taxon>Bacillota</taxon>
        <taxon>Clostridia</taxon>
        <taxon>Peptostreptococcales</taxon>
        <taxon>Anaerovoracaceae</taxon>
        <taxon>Sinanaerobacter</taxon>
    </lineage>
</organism>
<dbReference type="GO" id="GO:0015074">
    <property type="term" value="P:DNA integration"/>
    <property type="evidence" value="ECO:0007669"/>
    <property type="project" value="InterPro"/>
</dbReference>
<dbReference type="GO" id="GO:0003677">
    <property type="term" value="F:DNA binding"/>
    <property type="evidence" value="ECO:0007669"/>
    <property type="project" value="UniProtKB-UniRule"/>
</dbReference>
<dbReference type="AlphaFoldDB" id="A0A8J7VZN0"/>
<keyword evidence="2 4" id="KW-0238">DNA-binding</keyword>
<dbReference type="InterPro" id="IPR044068">
    <property type="entry name" value="CB"/>
</dbReference>
<dbReference type="InterPro" id="IPR050090">
    <property type="entry name" value="Tyrosine_recombinase_XerCD"/>
</dbReference>
<dbReference type="SUPFAM" id="SSF56349">
    <property type="entry name" value="DNA breaking-rejoining enzymes"/>
    <property type="match status" value="1"/>
</dbReference>
<sequence>MKRGDIKANRVTASKPIQNKSFKDLEEEFIRHAEIRNLSEWTIKSYKYHTQYFLEFAGEDLMCKDIGLEMIEGYILFMKEKKGISNPVTLNSYLQNISPIIKYGFKKRYILYQFVFPFVKGQETLKDIYSEEEMKALLETPNKKDFITIRTHTIIWVLASTGIRARELRELRNMNVDLINRAITVNQTKNKKPRRVPISKSLYDVLLYYIELRGGNEEDYLFPTVYNEILAMSSLQDSVKKYCNDRGVFKTSLHLFRHTFITNAVNQNVNPLILKRITGHSTMNQLNRYYNARTIDMVDVIDDIAPKTNRKKSYFK</sequence>
<dbReference type="InterPro" id="IPR025269">
    <property type="entry name" value="SAM-like_dom"/>
</dbReference>
<dbReference type="GO" id="GO:0006310">
    <property type="term" value="P:DNA recombination"/>
    <property type="evidence" value="ECO:0007669"/>
    <property type="project" value="UniProtKB-KW"/>
</dbReference>
<evidence type="ECO:0000313" key="7">
    <source>
        <dbReference type="EMBL" id="MBR0598097.1"/>
    </source>
</evidence>
<dbReference type="InterPro" id="IPR010998">
    <property type="entry name" value="Integrase_recombinase_N"/>
</dbReference>
<gene>
    <name evidence="7" type="ORF">KCX82_09450</name>
</gene>
<dbReference type="RefSeq" id="WP_227018227.1">
    <property type="nucleotide sequence ID" value="NZ_JAGSND010000005.1"/>
</dbReference>
<dbReference type="CDD" id="cd00397">
    <property type="entry name" value="DNA_BRE_C"/>
    <property type="match status" value="1"/>
</dbReference>
<feature type="domain" description="Core-binding (CB)" evidence="6">
    <location>
        <begin position="20"/>
        <end position="105"/>
    </location>
</feature>
<evidence type="ECO:0000256" key="3">
    <source>
        <dbReference type="ARBA" id="ARBA00023172"/>
    </source>
</evidence>
<reference evidence="7" key="1">
    <citation type="submission" date="2021-04" db="EMBL/GenBank/DDBJ databases">
        <title>Sinoanaerobacter chloroacetimidivorans sp. nov., an obligate anaerobic bacterium isolated from anaerobic sludge.</title>
        <authorList>
            <person name="Bao Y."/>
        </authorList>
    </citation>
    <scope>NUCLEOTIDE SEQUENCE</scope>
    <source>
        <strain evidence="7">BAD-6</strain>
    </source>
</reference>
<evidence type="ECO:0000256" key="2">
    <source>
        <dbReference type="ARBA" id="ARBA00023125"/>
    </source>
</evidence>
<dbReference type="PANTHER" id="PTHR30349">
    <property type="entry name" value="PHAGE INTEGRASE-RELATED"/>
    <property type="match status" value="1"/>
</dbReference>
<evidence type="ECO:0000259" key="6">
    <source>
        <dbReference type="PROSITE" id="PS51900"/>
    </source>
</evidence>
<keyword evidence="8" id="KW-1185">Reference proteome</keyword>
<protein>
    <submittedName>
        <fullName evidence="7">Site-specific integrase</fullName>
    </submittedName>
</protein>
<feature type="domain" description="Tyr recombinase" evidence="5">
    <location>
        <begin position="124"/>
        <end position="303"/>
    </location>
</feature>
<dbReference type="Pfam" id="PF13102">
    <property type="entry name" value="Phage_int_SAM_5"/>
    <property type="match status" value="1"/>
</dbReference>
<accession>A0A8J7VZN0</accession>
<comment type="similarity">
    <text evidence="1">Belongs to the 'phage' integrase family.</text>
</comment>
<dbReference type="InterPro" id="IPR013762">
    <property type="entry name" value="Integrase-like_cat_sf"/>
</dbReference>
<keyword evidence="3" id="KW-0233">DNA recombination</keyword>
<dbReference type="Pfam" id="PF00589">
    <property type="entry name" value="Phage_integrase"/>
    <property type="match status" value="1"/>
</dbReference>
<dbReference type="PANTHER" id="PTHR30349:SF41">
    <property type="entry name" value="INTEGRASE_RECOMBINASE PROTEIN MJ0367-RELATED"/>
    <property type="match status" value="1"/>
</dbReference>
<dbReference type="Gene3D" id="1.10.443.10">
    <property type="entry name" value="Intergrase catalytic core"/>
    <property type="match status" value="1"/>
</dbReference>
<evidence type="ECO:0000259" key="5">
    <source>
        <dbReference type="PROSITE" id="PS51898"/>
    </source>
</evidence>
<dbReference type="PROSITE" id="PS51898">
    <property type="entry name" value="TYR_RECOMBINASE"/>
    <property type="match status" value="1"/>
</dbReference>
<reference evidence="7" key="2">
    <citation type="submission" date="2021-04" db="EMBL/GenBank/DDBJ databases">
        <authorList>
            <person name="Liu J."/>
        </authorList>
    </citation>
    <scope>NUCLEOTIDE SEQUENCE</scope>
    <source>
        <strain evidence="7">BAD-6</strain>
    </source>
</reference>
<evidence type="ECO:0000313" key="8">
    <source>
        <dbReference type="Proteomes" id="UP000675664"/>
    </source>
</evidence>